<evidence type="ECO:0000256" key="5">
    <source>
        <dbReference type="ARBA" id="ARBA00022989"/>
    </source>
</evidence>
<dbReference type="InterPro" id="IPR011701">
    <property type="entry name" value="MFS"/>
</dbReference>
<feature type="transmembrane region" description="Helical" evidence="8">
    <location>
        <begin position="375"/>
        <end position="394"/>
    </location>
</feature>
<evidence type="ECO:0000259" key="9">
    <source>
        <dbReference type="PROSITE" id="PS50850"/>
    </source>
</evidence>
<dbReference type="GO" id="GO:0022857">
    <property type="term" value="F:transmembrane transporter activity"/>
    <property type="evidence" value="ECO:0007669"/>
    <property type="project" value="InterPro"/>
</dbReference>
<feature type="transmembrane region" description="Helical" evidence="8">
    <location>
        <begin position="244"/>
        <end position="261"/>
    </location>
</feature>
<gene>
    <name evidence="10" type="ORF">BA062_15520</name>
</gene>
<comment type="caution">
    <text evidence="10">The sequence shown here is derived from an EMBL/GenBank/DDBJ whole genome shotgun (WGS) entry which is preliminary data.</text>
</comment>
<dbReference type="AlphaFoldDB" id="A0A318MD05"/>
<name>A0A318MD05_9PSEU</name>
<evidence type="ECO:0000256" key="7">
    <source>
        <dbReference type="SAM" id="MobiDB-lite"/>
    </source>
</evidence>
<comment type="subcellular location">
    <subcellularLocation>
        <location evidence="1">Cell membrane</location>
        <topology evidence="1">Multi-pass membrane protein</topology>
    </subcellularLocation>
</comment>
<dbReference type="Proteomes" id="UP000247892">
    <property type="component" value="Unassembled WGS sequence"/>
</dbReference>
<evidence type="ECO:0000256" key="4">
    <source>
        <dbReference type="ARBA" id="ARBA00022692"/>
    </source>
</evidence>
<protein>
    <submittedName>
        <fullName evidence="10">MFS transporter</fullName>
    </submittedName>
</protein>
<keyword evidence="3" id="KW-1003">Cell membrane</keyword>
<keyword evidence="6 8" id="KW-0472">Membrane</keyword>
<feature type="transmembrane region" description="Helical" evidence="8">
    <location>
        <begin position="406"/>
        <end position="425"/>
    </location>
</feature>
<dbReference type="PANTHER" id="PTHR43045:SF1">
    <property type="entry name" value="SHIKIMATE TRANSPORTER"/>
    <property type="match status" value="1"/>
</dbReference>
<dbReference type="PROSITE" id="PS00216">
    <property type="entry name" value="SUGAR_TRANSPORT_1"/>
    <property type="match status" value="1"/>
</dbReference>
<evidence type="ECO:0000256" key="6">
    <source>
        <dbReference type="ARBA" id="ARBA00023136"/>
    </source>
</evidence>
<dbReference type="InterPro" id="IPR020846">
    <property type="entry name" value="MFS_dom"/>
</dbReference>
<reference evidence="10 11" key="1">
    <citation type="submission" date="2016-07" db="EMBL/GenBank/DDBJ databases">
        <title>Draft genome sequence of Prauserella sp. YIM 121212, isolated from alkaline soil.</title>
        <authorList>
            <person name="Ruckert C."/>
            <person name="Albersmeier A."/>
            <person name="Jiang C.-L."/>
            <person name="Jiang Y."/>
            <person name="Kalinowski J."/>
            <person name="Schneider O."/>
            <person name="Winkler A."/>
            <person name="Zotchev S.B."/>
        </authorList>
    </citation>
    <scope>NUCLEOTIDE SEQUENCE [LARGE SCALE GENOMIC DNA]</scope>
    <source>
        <strain evidence="10 11">YIM 121212</strain>
    </source>
</reference>
<feature type="region of interest" description="Disordered" evidence="7">
    <location>
        <begin position="431"/>
        <end position="450"/>
    </location>
</feature>
<dbReference type="RefSeq" id="WP_110336946.1">
    <property type="nucleotide sequence ID" value="NZ_JBHVKT010000003.1"/>
</dbReference>
<feature type="transmembrane region" description="Helical" evidence="8">
    <location>
        <begin position="119"/>
        <end position="142"/>
    </location>
</feature>
<keyword evidence="4 8" id="KW-0812">Transmembrane</keyword>
<dbReference type="PANTHER" id="PTHR43045">
    <property type="entry name" value="SHIKIMATE TRANSPORTER"/>
    <property type="match status" value="1"/>
</dbReference>
<feature type="transmembrane region" description="Helical" evidence="8">
    <location>
        <begin position="92"/>
        <end position="113"/>
    </location>
</feature>
<feature type="transmembrane region" description="Helical" evidence="8">
    <location>
        <begin position="154"/>
        <end position="178"/>
    </location>
</feature>
<dbReference type="EMBL" id="MASU01000005">
    <property type="protein sequence ID" value="PXY36759.1"/>
    <property type="molecule type" value="Genomic_DNA"/>
</dbReference>
<dbReference type="Gene3D" id="1.20.1250.20">
    <property type="entry name" value="MFS general substrate transporter like domains"/>
    <property type="match status" value="2"/>
</dbReference>
<dbReference type="PROSITE" id="PS00217">
    <property type="entry name" value="SUGAR_TRANSPORT_2"/>
    <property type="match status" value="1"/>
</dbReference>
<sequence length="450" mass="46950">MSAPATGGLSRRATLYAAFTSVAGWAFDLFDLFILLYIAGTVGELIFPAHSPTLSLAAVYASFAVSVLLRPAGAAIFGAVADRSGRKKTMVIVLAGVGLSTAAMGAVPTYAAAGLAAPLLFLALRLVQGVFVGGVVAATHTLGTESVPPRWRGLMSGLVGGGGAGLGAALASGLFILVNHLFPGDEFDVWGWRVMFFAGLVAAMLSYLVVRGVEESPLWKAAQQAGPPAKVRISDLVRGGRGRMFALNIVLVAGAGSQYYLTSGYLPTLLGEVTGVRGTVQGVILLVSSLGVVVATIIAGELSEHLGRRRTMLLFGGVNLVALPLLVWLITSSDPGDTTAILWYSILLAFLANAAYSPVMVFLNERYPTSLRSRGTAVCWNLGFMVGGLMPTFVNLASPGLSDVPGRLMVFLVVMVAVFLVANVISPETKGSMENEEAPRATVSDREEVS</sequence>
<proteinExistence type="predicted"/>
<evidence type="ECO:0000256" key="1">
    <source>
        <dbReference type="ARBA" id="ARBA00004651"/>
    </source>
</evidence>
<evidence type="ECO:0000313" key="11">
    <source>
        <dbReference type="Proteomes" id="UP000247892"/>
    </source>
</evidence>
<evidence type="ECO:0000313" key="10">
    <source>
        <dbReference type="EMBL" id="PXY36759.1"/>
    </source>
</evidence>
<accession>A0A318MD05</accession>
<dbReference type="SUPFAM" id="SSF103473">
    <property type="entry name" value="MFS general substrate transporter"/>
    <property type="match status" value="1"/>
</dbReference>
<feature type="transmembrane region" description="Helical" evidence="8">
    <location>
        <begin position="58"/>
        <end position="80"/>
    </location>
</feature>
<evidence type="ECO:0000256" key="3">
    <source>
        <dbReference type="ARBA" id="ARBA00022475"/>
    </source>
</evidence>
<dbReference type="OrthoDB" id="9787026at2"/>
<feature type="transmembrane region" description="Helical" evidence="8">
    <location>
        <begin position="312"/>
        <end position="330"/>
    </location>
</feature>
<keyword evidence="5 8" id="KW-1133">Transmembrane helix</keyword>
<feature type="domain" description="Major facilitator superfamily (MFS) profile" evidence="9">
    <location>
        <begin position="17"/>
        <end position="430"/>
    </location>
</feature>
<evidence type="ECO:0000256" key="8">
    <source>
        <dbReference type="SAM" id="Phobius"/>
    </source>
</evidence>
<feature type="transmembrane region" description="Helical" evidence="8">
    <location>
        <begin position="15"/>
        <end position="38"/>
    </location>
</feature>
<dbReference type="GO" id="GO:0005886">
    <property type="term" value="C:plasma membrane"/>
    <property type="evidence" value="ECO:0007669"/>
    <property type="project" value="UniProtKB-SubCell"/>
</dbReference>
<keyword evidence="2" id="KW-0813">Transport</keyword>
<feature type="transmembrane region" description="Helical" evidence="8">
    <location>
        <begin position="190"/>
        <end position="210"/>
    </location>
</feature>
<dbReference type="PROSITE" id="PS50850">
    <property type="entry name" value="MFS"/>
    <property type="match status" value="1"/>
</dbReference>
<evidence type="ECO:0000256" key="2">
    <source>
        <dbReference type="ARBA" id="ARBA00022448"/>
    </source>
</evidence>
<dbReference type="Pfam" id="PF07690">
    <property type="entry name" value="MFS_1"/>
    <property type="match status" value="1"/>
</dbReference>
<dbReference type="InterPro" id="IPR036259">
    <property type="entry name" value="MFS_trans_sf"/>
</dbReference>
<dbReference type="InterPro" id="IPR005829">
    <property type="entry name" value="Sugar_transporter_CS"/>
</dbReference>
<organism evidence="10 11">
    <name type="scientific">Prauserella flavalba</name>
    <dbReference type="NCBI Taxonomy" id="1477506"/>
    <lineage>
        <taxon>Bacteria</taxon>
        <taxon>Bacillati</taxon>
        <taxon>Actinomycetota</taxon>
        <taxon>Actinomycetes</taxon>
        <taxon>Pseudonocardiales</taxon>
        <taxon>Pseudonocardiaceae</taxon>
        <taxon>Prauserella</taxon>
    </lineage>
</organism>
<feature type="transmembrane region" description="Helical" evidence="8">
    <location>
        <begin position="281"/>
        <end position="300"/>
    </location>
</feature>
<keyword evidence="11" id="KW-1185">Reference proteome</keyword>
<feature type="transmembrane region" description="Helical" evidence="8">
    <location>
        <begin position="342"/>
        <end position="363"/>
    </location>
</feature>